<name>A0AAD4DBB2_9FUNG</name>
<accession>A0AAD4DBB2</accession>
<protein>
    <submittedName>
        <fullName evidence="1">Uncharacterized protein</fullName>
    </submittedName>
</protein>
<comment type="caution">
    <text evidence="1">The sequence shown here is derived from an EMBL/GenBank/DDBJ whole genome shotgun (WGS) entry which is preliminary data.</text>
</comment>
<dbReference type="EMBL" id="JAAAIL010000901">
    <property type="protein sequence ID" value="KAG0272569.1"/>
    <property type="molecule type" value="Genomic_DNA"/>
</dbReference>
<evidence type="ECO:0000313" key="1">
    <source>
        <dbReference type="EMBL" id="KAG0272569.1"/>
    </source>
</evidence>
<keyword evidence="2" id="KW-1185">Reference proteome</keyword>
<reference evidence="1" key="1">
    <citation type="journal article" date="2020" name="Fungal Divers.">
        <title>Resolving the Mortierellaceae phylogeny through synthesis of multi-gene phylogenetics and phylogenomics.</title>
        <authorList>
            <person name="Vandepol N."/>
            <person name="Liber J."/>
            <person name="Desiro A."/>
            <person name="Na H."/>
            <person name="Kennedy M."/>
            <person name="Barry K."/>
            <person name="Grigoriev I.V."/>
            <person name="Miller A.N."/>
            <person name="O'Donnell K."/>
            <person name="Stajich J.E."/>
            <person name="Bonito G."/>
        </authorList>
    </citation>
    <scope>NUCLEOTIDE SEQUENCE</scope>
    <source>
        <strain evidence="1">NRRL 28262</strain>
    </source>
</reference>
<dbReference type="Proteomes" id="UP001194580">
    <property type="component" value="Unassembled WGS sequence"/>
</dbReference>
<proteinExistence type="predicted"/>
<sequence length="164" mass="17969">MTISIFEQPWACSTTLEQLDLQGVFKLIPAPLAVATTGAFSATAGWQDRQARIDGFTVTRARLVTLERLKSLRLAAGGIGKEVLSGFAPTQQIEVLHLYGLQSSLADSLPWSDIKKHYPFLRQVYCGITGVIGKSLKDELTRLNVELLASSSIPDLAFENNFDD</sequence>
<evidence type="ECO:0000313" key="2">
    <source>
        <dbReference type="Proteomes" id="UP001194580"/>
    </source>
</evidence>
<organism evidence="1 2">
    <name type="scientific">Linnemannia exigua</name>
    <dbReference type="NCBI Taxonomy" id="604196"/>
    <lineage>
        <taxon>Eukaryota</taxon>
        <taxon>Fungi</taxon>
        <taxon>Fungi incertae sedis</taxon>
        <taxon>Mucoromycota</taxon>
        <taxon>Mortierellomycotina</taxon>
        <taxon>Mortierellomycetes</taxon>
        <taxon>Mortierellales</taxon>
        <taxon>Mortierellaceae</taxon>
        <taxon>Linnemannia</taxon>
    </lineage>
</organism>
<dbReference type="AlphaFoldDB" id="A0AAD4DBB2"/>
<gene>
    <name evidence="1" type="ORF">BGZ95_011677</name>
</gene>